<evidence type="ECO:0000313" key="5">
    <source>
        <dbReference type="EMBL" id="CAB4649005.1"/>
    </source>
</evidence>
<dbReference type="EMBL" id="CAEZWJ010000009">
    <property type="protein sequence ID" value="CAB4649005.1"/>
    <property type="molecule type" value="Genomic_DNA"/>
</dbReference>
<comment type="cofactor">
    <cofactor evidence="1">
        <name>Zn(2+)</name>
        <dbReference type="ChEBI" id="CHEBI:29105"/>
    </cofactor>
</comment>
<dbReference type="InterPro" id="IPR023871">
    <property type="entry name" value="MftE"/>
</dbReference>
<evidence type="ECO:0000256" key="2">
    <source>
        <dbReference type="ARBA" id="ARBA00022723"/>
    </source>
</evidence>
<organism evidence="5">
    <name type="scientific">freshwater metagenome</name>
    <dbReference type="NCBI Taxonomy" id="449393"/>
    <lineage>
        <taxon>unclassified sequences</taxon>
        <taxon>metagenomes</taxon>
        <taxon>ecological metagenomes</taxon>
    </lineage>
</organism>
<dbReference type="GO" id="GO:0016811">
    <property type="term" value="F:hydrolase activity, acting on carbon-nitrogen (but not peptide) bonds, in linear amides"/>
    <property type="evidence" value="ECO:0007669"/>
    <property type="project" value="TreeGrafter"/>
</dbReference>
<sequence length="230" mass="24266">MGSATSAEIADSRPILLLPLGAWEQHGPHLPLDTDTIIITRVISDVLRHEDLRTVNVMSAPPLSITASDEHHGFPGTLSTGTQALKDSVVAICRSASWARGVCIVNGHGGNADALAAITSALAYEKITHSIWSLPSYIGGDMHAGHTETSLLLHIAPNEVRSNVIARGATHEAGLVDAMRQGGVQAVSENGIIGDASTATASHGKAVLDLYTNSLRAHVLDCHREWTTKK</sequence>
<dbReference type="InterPro" id="IPR003785">
    <property type="entry name" value="Creatininase/forma_Hydrolase"/>
</dbReference>
<reference evidence="5" key="1">
    <citation type="submission" date="2020-05" db="EMBL/GenBank/DDBJ databases">
        <authorList>
            <person name="Chiriac C."/>
            <person name="Salcher M."/>
            <person name="Ghai R."/>
            <person name="Kavagutti S V."/>
        </authorList>
    </citation>
    <scope>NUCLEOTIDE SEQUENCE</scope>
</reference>
<name>A0A6J6KLH6_9ZZZZ</name>
<protein>
    <submittedName>
        <fullName evidence="5">Unannotated protein</fullName>
    </submittedName>
</protein>
<keyword evidence="4" id="KW-0862">Zinc</keyword>
<proteinExistence type="predicted"/>
<gene>
    <name evidence="5" type="ORF">UFOPK2214_00452</name>
</gene>
<evidence type="ECO:0000256" key="1">
    <source>
        <dbReference type="ARBA" id="ARBA00001947"/>
    </source>
</evidence>
<dbReference type="AlphaFoldDB" id="A0A6J6KLH6"/>
<dbReference type="InterPro" id="IPR024087">
    <property type="entry name" value="Creatininase-like_sf"/>
</dbReference>
<dbReference type="GO" id="GO:0009231">
    <property type="term" value="P:riboflavin biosynthetic process"/>
    <property type="evidence" value="ECO:0007669"/>
    <property type="project" value="TreeGrafter"/>
</dbReference>
<dbReference type="GO" id="GO:0046872">
    <property type="term" value="F:metal ion binding"/>
    <property type="evidence" value="ECO:0007669"/>
    <property type="project" value="UniProtKB-KW"/>
</dbReference>
<dbReference type="NCBIfam" id="TIGR03964">
    <property type="entry name" value="mycofact_creat"/>
    <property type="match status" value="1"/>
</dbReference>
<evidence type="ECO:0000256" key="3">
    <source>
        <dbReference type="ARBA" id="ARBA00022801"/>
    </source>
</evidence>
<dbReference type="PANTHER" id="PTHR35005:SF1">
    <property type="entry name" value="2-AMINO-5-FORMYLAMINO-6-RIBOSYLAMINOPYRIMIDIN-4(3H)-ONE 5'-MONOPHOSPHATE DEFORMYLASE"/>
    <property type="match status" value="1"/>
</dbReference>
<evidence type="ECO:0000256" key="4">
    <source>
        <dbReference type="ARBA" id="ARBA00022833"/>
    </source>
</evidence>
<keyword evidence="3" id="KW-0378">Hydrolase</keyword>
<dbReference type="Gene3D" id="3.40.50.10310">
    <property type="entry name" value="Creatininase"/>
    <property type="match status" value="1"/>
</dbReference>
<dbReference type="Pfam" id="PF02633">
    <property type="entry name" value="Creatininase"/>
    <property type="match status" value="1"/>
</dbReference>
<accession>A0A6J6KLH6</accession>
<dbReference type="PANTHER" id="PTHR35005">
    <property type="entry name" value="3-DEHYDRO-SCYLLO-INOSOSE HYDROLASE"/>
    <property type="match status" value="1"/>
</dbReference>
<dbReference type="SUPFAM" id="SSF102215">
    <property type="entry name" value="Creatininase"/>
    <property type="match status" value="1"/>
</dbReference>
<keyword evidence="2" id="KW-0479">Metal-binding</keyword>